<dbReference type="EMBL" id="JALKFT010000004">
    <property type="protein sequence ID" value="MCK9875402.1"/>
    <property type="molecule type" value="Genomic_DNA"/>
</dbReference>
<organism evidence="1 2">
    <name type="scientific">Frankia umida</name>
    <dbReference type="NCBI Taxonomy" id="573489"/>
    <lineage>
        <taxon>Bacteria</taxon>
        <taxon>Bacillati</taxon>
        <taxon>Actinomycetota</taxon>
        <taxon>Actinomycetes</taxon>
        <taxon>Frankiales</taxon>
        <taxon>Frankiaceae</taxon>
        <taxon>Frankia</taxon>
    </lineage>
</organism>
<evidence type="ECO:0000313" key="1">
    <source>
        <dbReference type="EMBL" id="MCK9875402.1"/>
    </source>
</evidence>
<protein>
    <submittedName>
        <fullName evidence="1">Uncharacterized protein</fullName>
    </submittedName>
</protein>
<comment type="caution">
    <text evidence="1">The sequence shown here is derived from an EMBL/GenBank/DDBJ whole genome shotgun (WGS) entry which is preliminary data.</text>
</comment>
<evidence type="ECO:0000313" key="2">
    <source>
        <dbReference type="Proteomes" id="UP001201873"/>
    </source>
</evidence>
<dbReference type="RefSeq" id="WP_248823825.1">
    <property type="nucleotide sequence ID" value="NZ_JALKFT010000004.1"/>
</dbReference>
<sequence>MTPIGTSPSDRLIFAPVGISHLTADNADLLRAAAAGRSRLRFTTAAQLNGVPHFGTVVTLLTVFALAQHTSDVLGLPASIVFDALDNAPAEHLTIDGETYTRTVGDLIDSGHLDRTERVSGFEHLLAWAHRRCGVPFEFRPYDAYQGLHSVRTCLRTLAYRHNDFAPIVAPRDGIIRIRPRCPVCRLMQKSAKDLRITALVDAIRLDSRCPHHGPYTEMIPVDGGGWYDANTPVRSIQKGYLLAAERDLYDACSVSVDGADWGGAWHAHVLAPALATLGISPTDWPISLFTPLITDRTGGKLSKTLYVTHGAYADLPELFLNLDTLLAQHGDDVLEILWAEATRWAAEPRRLHRTYTVDYITALLDATLPITPIRTA</sequence>
<proteinExistence type="predicted"/>
<gene>
    <name evidence="1" type="ORF">MXD59_06350</name>
</gene>
<name>A0ABT0JV22_9ACTN</name>
<dbReference type="Proteomes" id="UP001201873">
    <property type="component" value="Unassembled WGS sequence"/>
</dbReference>
<dbReference type="SUPFAM" id="SSF52374">
    <property type="entry name" value="Nucleotidylyl transferase"/>
    <property type="match status" value="1"/>
</dbReference>
<accession>A0ABT0JV22</accession>
<reference evidence="1 2" key="1">
    <citation type="submission" date="2022-04" db="EMBL/GenBank/DDBJ databases">
        <title>Genome diversity in the genus Frankia.</title>
        <authorList>
            <person name="Carlos-Shanley C."/>
            <person name="Hahn D."/>
        </authorList>
    </citation>
    <scope>NUCLEOTIDE SEQUENCE [LARGE SCALE GENOMIC DNA]</scope>
    <source>
        <strain evidence="1 2">Ag45/Mut15</strain>
    </source>
</reference>
<keyword evidence="2" id="KW-1185">Reference proteome</keyword>